<keyword evidence="3" id="KW-1133">Transmembrane helix</keyword>
<reference evidence="4" key="1">
    <citation type="journal article" date="2014" name="Int. J. Syst. Evol. Microbiol.">
        <title>Complete genome sequence of Corynebacterium casei LMG S-19264T (=DSM 44701T), isolated from a smear-ripened cheese.</title>
        <authorList>
            <consortium name="US DOE Joint Genome Institute (JGI-PGF)"/>
            <person name="Walter F."/>
            <person name="Albersmeier A."/>
            <person name="Kalinowski J."/>
            <person name="Ruckert C."/>
        </authorList>
    </citation>
    <scope>NUCLEOTIDE SEQUENCE</scope>
    <source>
        <strain evidence="4">CGMCC 1.16012</strain>
    </source>
</reference>
<dbReference type="EMBL" id="BMKN01000001">
    <property type="protein sequence ID" value="GGE46055.1"/>
    <property type="molecule type" value="Genomic_DNA"/>
</dbReference>
<keyword evidence="3" id="KW-0472">Membrane</keyword>
<dbReference type="PANTHER" id="PTHR21461">
    <property type="entry name" value="GLYCOSYLTRANSFERASE FAMILY 92 PROTEIN"/>
    <property type="match status" value="1"/>
</dbReference>
<dbReference type="RefSeq" id="WP_095595956.1">
    <property type="nucleotide sequence ID" value="NZ_BMKN01000001.1"/>
</dbReference>
<dbReference type="PANTHER" id="PTHR21461:SF69">
    <property type="entry name" value="GLYCOSYLTRANSFERASE FAMILY 92 PROTEIN"/>
    <property type="match status" value="1"/>
</dbReference>
<evidence type="ECO:0000256" key="1">
    <source>
        <dbReference type="ARBA" id="ARBA00004167"/>
    </source>
</evidence>
<dbReference type="GO" id="GO:0016020">
    <property type="term" value="C:membrane"/>
    <property type="evidence" value="ECO:0007669"/>
    <property type="project" value="UniProtKB-SubCell"/>
</dbReference>
<keyword evidence="5" id="KW-1185">Reference proteome</keyword>
<evidence type="ECO:0000313" key="5">
    <source>
        <dbReference type="Proteomes" id="UP000606730"/>
    </source>
</evidence>
<comment type="caution">
    <text evidence="4">The sequence shown here is derived from an EMBL/GenBank/DDBJ whole genome shotgun (WGS) entry which is preliminary data.</text>
</comment>
<sequence>MKLTLHIGLPSAGTPAMQSVLDAKRNQLASKGVLYSASLGRKNHTRLFMAVTDPDHIDPLRVARGFAGRQAQARLHADVLAELKAEIARSDCKRLILSAEQLAISLYHRSELVRLREFLDEVADEVSIVCHVQEQARAMLRNYIGQVMAGRTTPLTRDLELMAEADWETACLNQWPKTPQPAHKSPEVVAPAFWLDYGRLVERWEDVFGEGRVTLRPALPEDPSPKQVMDEVCTAFDLPRSIGKADPVGAPTLPSAASLTRARLLNEGFAKLITTGKIIPRRLWRILHAEASIPGPAPVAGQLAEVSARFKAMNAELIERFPDIAPALVPDDPISNWQEADPDFGFRASQYLAAYLPRIEKATQDTRREHLKAVISQRETAKEVLSPEAEQLLPPLAKANFERLRGGPFAPSNRLAKGDLTRLGADYPPAPARKLPKGSTGKVIVGCMKNEGPYILEWVAYHRAIGVDNFLIYTNGCEDGTDEILDRLQEMGVLQHRLNDDWKGQSPQQYALNQSKKEPVIRKAEWLIHIDVDEFINVRCGNGTLDDFLELVPEATNVAMTWRMFGHNGVTDLSDDLVIDQFTRCAPSFCPKPHTAWGFKTMTRNLGLYGKLSCHRPNKPDQSRLAQVAWANGSAQLLGQDLKTGGWRSSKGNIGYDLLQLNHYALRSAESFLIKRQRGRALHVDRSIGLNYWIRMDWNDHEDHSIRRNSTRVKAELDRLKQDPELAKWHDKACAWHRAKADELHKVPEFEKLYQRALTLKLTAMERVSYALALDMES</sequence>
<gene>
    <name evidence="4" type="ORF">GCM10011517_12170</name>
</gene>
<accession>A0A917AF69</accession>
<reference evidence="4" key="2">
    <citation type="submission" date="2020-09" db="EMBL/GenBank/DDBJ databases">
        <authorList>
            <person name="Sun Q."/>
            <person name="Zhou Y."/>
        </authorList>
    </citation>
    <scope>NUCLEOTIDE SEQUENCE</scope>
    <source>
        <strain evidence="4">CGMCC 1.16012</strain>
    </source>
</reference>
<dbReference type="GO" id="GO:0005737">
    <property type="term" value="C:cytoplasm"/>
    <property type="evidence" value="ECO:0007669"/>
    <property type="project" value="TreeGrafter"/>
</dbReference>
<comment type="subcellular location">
    <subcellularLocation>
        <location evidence="1">Membrane</location>
        <topology evidence="1">Single-pass membrane protein</topology>
    </subcellularLocation>
</comment>
<dbReference type="Proteomes" id="UP000606730">
    <property type="component" value="Unassembled WGS sequence"/>
</dbReference>
<evidence type="ECO:0000256" key="3">
    <source>
        <dbReference type="ARBA" id="ARBA00022989"/>
    </source>
</evidence>
<dbReference type="GO" id="GO:0016757">
    <property type="term" value="F:glycosyltransferase activity"/>
    <property type="evidence" value="ECO:0007669"/>
    <property type="project" value="TreeGrafter"/>
</dbReference>
<proteinExistence type="predicted"/>
<protein>
    <recommendedName>
        <fullName evidence="6">Glycosyl transferase family 2</fullName>
    </recommendedName>
</protein>
<evidence type="ECO:0008006" key="6">
    <source>
        <dbReference type="Google" id="ProtNLM"/>
    </source>
</evidence>
<organism evidence="4 5">
    <name type="scientific">Actibacterium pelagium</name>
    <dbReference type="NCBI Taxonomy" id="2029103"/>
    <lineage>
        <taxon>Bacteria</taxon>
        <taxon>Pseudomonadati</taxon>
        <taxon>Pseudomonadota</taxon>
        <taxon>Alphaproteobacteria</taxon>
        <taxon>Rhodobacterales</taxon>
        <taxon>Roseobacteraceae</taxon>
        <taxon>Actibacterium</taxon>
    </lineage>
</organism>
<dbReference type="Pfam" id="PF13704">
    <property type="entry name" value="Glyco_tranf_2_4"/>
    <property type="match status" value="1"/>
</dbReference>
<dbReference type="AlphaFoldDB" id="A0A917AF69"/>
<evidence type="ECO:0000313" key="4">
    <source>
        <dbReference type="EMBL" id="GGE46055.1"/>
    </source>
</evidence>
<dbReference type="OrthoDB" id="4964299at2"/>
<evidence type="ECO:0000256" key="2">
    <source>
        <dbReference type="ARBA" id="ARBA00022692"/>
    </source>
</evidence>
<keyword evidence="2" id="KW-0812">Transmembrane</keyword>
<name>A0A917AF69_9RHOB</name>